<dbReference type="Pfam" id="PF03779">
    <property type="entry name" value="SPW"/>
    <property type="match status" value="1"/>
</dbReference>
<dbReference type="EMBL" id="JBHUON010000001">
    <property type="protein sequence ID" value="MFD2863365.1"/>
    <property type="molecule type" value="Genomic_DNA"/>
</dbReference>
<dbReference type="RefSeq" id="WP_377122815.1">
    <property type="nucleotide sequence ID" value="NZ_JBHUON010000001.1"/>
</dbReference>
<keyword evidence="5" id="KW-1185">Reference proteome</keyword>
<sequence length="149" mass="16929">MKPFISKTFYGILNYLMAVVLLSSPWLFGFADVRTTFAAAFFMPLLMGWLQFIMSAFSESPTGFGFLKVFPMQMQNLFDVLMGTFLLSLPMIYGFCHVVFWPHFLMGLILTIKGVFAQDSPFLTRPHRALPETGVTSTDSLEGRLDQHH</sequence>
<keyword evidence="2" id="KW-0472">Membrane</keyword>
<feature type="transmembrane region" description="Helical" evidence="2">
    <location>
        <begin position="37"/>
        <end position="57"/>
    </location>
</feature>
<evidence type="ECO:0000259" key="3">
    <source>
        <dbReference type="Pfam" id="PF03779"/>
    </source>
</evidence>
<protein>
    <recommendedName>
        <fullName evidence="3">SPW repeat-containing integral membrane domain-containing protein</fullName>
    </recommendedName>
</protein>
<organism evidence="4 5">
    <name type="scientific">Mucilaginibacter antarcticus</name>
    <dbReference type="NCBI Taxonomy" id="1855725"/>
    <lineage>
        <taxon>Bacteria</taxon>
        <taxon>Pseudomonadati</taxon>
        <taxon>Bacteroidota</taxon>
        <taxon>Sphingobacteriia</taxon>
        <taxon>Sphingobacteriales</taxon>
        <taxon>Sphingobacteriaceae</taxon>
        <taxon>Mucilaginibacter</taxon>
    </lineage>
</organism>
<comment type="caution">
    <text evidence="4">The sequence shown here is derived from an EMBL/GenBank/DDBJ whole genome shotgun (WGS) entry which is preliminary data.</text>
</comment>
<evidence type="ECO:0000313" key="5">
    <source>
        <dbReference type="Proteomes" id="UP001597601"/>
    </source>
</evidence>
<name>A0ABW5XI28_9SPHI</name>
<accession>A0ABW5XI28</accession>
<evidence type="ECO:0000313" key="4">
    <source>
        <dbReference type="EMBL" id="MFD2863365.1"/>
    </source>
</evidence>
<proteinExistence type="predicted"/>
<feature type="region of interest" description="Disordered" evidence="1">
    <location>
        <begin position="128"/>
        <end position="149"/>
    </location>
</feature>
<keyword evidence="2" id="KW-0812">Transmembrane</keyword>
<dbReference type="Proteomes" id="UP001597601">
    <property type="component" value="Unassembled WGS sequence"/>
</dbReference>
<evidence type="ECO:0000256" key="1">
    <source>
        <dbReference type="SAM" id="MobiDB-lite"/>
    </source>
</evidence>
<feature type="transmembrane region" description="Helical" evidence="2">
    <location>
        <begin position="12"/>
        <end position="31"/>
    </location>
</feature>
<feature type="domain" description="SPW repeat-containing integral membrane" evidence="3">
    <location>
        <begin position="12"/>
        <end position="112"/>
    </location>
</feature>
<keyword evidence="2" id="KW-1133">Transmembrane helix</keyword>
<gene>
    <name evidence="4" type="ORF">ACFSYC_01580</name>
</gene>
<evidence type="ECO:0000256" key="2">
    <source>
        <dbReference type="SAM" id="Phobius"/>
    </source>
</evidence>
<reference evidence="5" key="1">
    <citation type="journal article" date="2019" name="Int. J. Syst. Evol. Microbiol.">
        <title>The Global Catalogue of Microorganisms (GCM) 10K type strain sequencing project: providing services to taxonomists for standard genome sequencing and annotation.</title>
        <authorList>
            <consortium name="The Broad Institute Genomics Platform"/>
            <consortium name="The Broad Institute Genome Sequencing Center for Infectious Disease"/>
            <person name="Wu L."/>
            <person name="Ma J."/>
        </authorList>
    </citation>
    <scope>NUCLEOTIDE SEQUENCE [LARGE SCALE GENOMIC DNA]</scope>
    <source>
        <strain evidence="5">KCTC 52232</strain>
    </source>
</reference>
<dbReference type="InterPro" id="IPR005530">
    <property type="entry name" value="SPW"/>
</dbReference>
<feature type="transmembrane region" description="Helical" evidence="2">
    <location>
        <begin position="77"/>
        <end position="93"/>
    </location>
</feature>